<protein>
    <submittedName>
        <fullName evidence="1">Uncharacterized protein</fullName>
    </submittedName>
</protein>
<dbReference type="AlphaFoldDB" id="A0A3M7PRD1"/>
<gene>
    <name evidence="1" type="ORF">BpHYR1_008150</name>
</gene>
<organism evidence="1 2">
    <name type="scientific">Brachionus plicatilis</name>
    <name type="common">Marine rotifer</name>
    <name type="synonym">Brachionus muelleri</name>
    <dbReference type="NCBI Taxonomy" id="10195"/>
    <lineage>
        <taxon>Eukaryota</taxon>
        <taxon>Metazoa</taxon>
        <taxon>Spiralia</taxon>
        <taxon>Gnathifera</taxon>
        <taxon>Rotifera</taxon>
        <taxon>Eurotatoria</taxon>
        <taxon>Monogononta</taxon>
        <taxon>Pseudotrocha</taxon>
        <taxon>Ploima</taxon>
        <taxon>Brachionidae</taxon>
        <taxon>Brachionus</taxon>
    </lineage>
</organism>
<sequence length="548" mass="65254">MFPFCVPKKETTCLEKDYSQLILEQQKLIQEIYNGSAEVLAKKFFDLINRFLINDYFVLKIWTNQIISTNFLTMIEYLMKSESVEIEIQEKTIVMFLKLVNFKSCREKVTIFPEWLKADLTNLFIKINEKLRNIYEKQSVIKTDSFLKNNLVDTIFLRMTLTDNSEEVEETEWLIYSFRFLNCILDEFNANKIAQILNEFFCNKIFNFQTTIEHQIIFTLSNEIFFKLFKNYLTIVAKKNSDLVPNFLNAILLFPFGASNFSKLAFFKFFDLFLAFFDTLIENFAKIKISAEIIQLTKQTAQTLILFDYDFDDAFLFEQKLQNLTDLSAKLIIQTKDYNLNEDYVIDFIEIAYLILKPRSNFMYFYTKFWKSVSKIWEQTLLFSKRGRIALQILPSLYKYLEINTLLILDDKIKDVAVLNQMKEIVEKYFDIGKSMIYAQWIKSFSLLINQILLHKYSFIFCDGLLLKLFVDMITSKMNLASLIGYSDKENLYFEEQNTFLKMNKNHYQIFKYKFIDDIQIENFRLKQNLNVVTRYVLKQQVSSLVQS</sequence>
<accession>A0A3M7PRD1</accession>
<comment type="caution">
    <text evidence="1">The sequence shown here is derived from an EMBL/GenBank/DDBJ whole genome shotgun (WGS) entry which is preliminary data.</text>
</comment>
<keyword evidence="2" id="KW-1185">Reference proteome</keyword>
<dbReference type="EMBL" id="REGN01009234">
    <property type="protein sequence ID" value="RNA01620.1"/>
    <property type="molecule type" value="Genomic_DNA"/>
</dbReference>
<evidence type="ECO:0000313" key="1">
    <source>
        <dbReference type="EMBL" id="RNA01620.1"/>
    </source>
</evidence>
<reference evidence="1 2" key="1">
    <citation type="journal article" date="2018" name="Sci. Rep.">
        <title>Genomic signatures of local adaptation to the degree of environmental predictability in rotifers.</title>
        <authorList>
            <person name="Franch-Gras L."/>
            <person name="Hahn C."/>
            <person name="Garcia-Roger E.M."/>
            <person name="Carmona M.J."/>
            <person name="Serra M."/>
            <person name="Gomez A."/>
        </authorList>
    </citation>
    <scope>NUCLEOTIDE SEQUENCE [LARGE SCALE GENOMIC DNA]</scope>
    <source>
        <strain evidence="1">HYR1</strain>
    </source>
</reference>
<dbReference type="Proteomes" id="UP000276133">
    <property type="component" value="Unassembled WGS sequence"/>
</dbReference>
<name>A0A3M7PRD1_BRAPC</name>
<proteinExistence type="predicted"/>
<evidence type="ECO:0000313" key="2">
    <source>
        <dbReference type="Proteomes" id="UP000276133"/>
    </source>
</evidence>